<evidence type="ECO:0000256" key="3">
    <source>
        <dbReference type="ARBA" id="ARBA00022840"/>
    </source>
</evidence>
<sequence>MLRIGLTGGIGSGKSTVANYFAELGIPIIDADEIAHEITILSQIAFKKIVAHFGKKVLSGENSLNRSRLQRLIFKYPQERQWLENLLHPLIILKMKEKLEEINSPYCILVIPLLERTRHSINFIDRILVVDVPVFLQIQRTKIRDHLSNKQIKLILESQSSREERLAIANDVIVNDKTLPALGEAVFQLHAQYLKLAK</sequence>
<organism evidence="7 8">
    <name type="scientific">Candidatus Coxiella mudrowiae</name>
    <dbReference type="NCBI Taxonomy" id="2054173"/>
    <lineage>
        <taxon>Bacteria</taxon>
        <taxon>Pseudomonadati</taxon>
        <taxon>Pseudomonadota</taxon>
        <taxon>Gammaproteobacteria</taxon>
        <taxon>Legionellales</taxon>
        <taxon>Coxiellaceae</taxon>
        <taxon>Coxiella</taxon>
    </lineage>
</organism>
<keyword evidence="5" id="KW-0808">Transferase</keyword>
<protein>
    <recommendedName>
        <fullName evidence="5 6">Dephospho-CoA kinase</fullName>
        <ecNumber evidence="5 6">2.7.1.24</ecNumber>
    </recommendedName>
    <alternativeName>
        <fullName evidence="5">Dephosphocoenzyme A kinase</fullName>
    </alternativeName>
</protein>
<gene>
    <name evidence="5 7" type="primary">coaE</name>
    <name evidence="7" type="ORF">CleRT_14150</name>
</gene>
<evidence type="ECO:0000256" key="1">
    <source>
        <dbReference type="ARBA" id="ARBA00009018"/>
    </source>
</evidence>
<dbReference type="SUPFAM" id="SSF52540">
    <property type="entry name" value="P-loop containing nucleoside triphosphate hydrolases"/>
    <property type="match status" value="1"/>
</dbReference>
<evidence type="ECO:0000256" key="2">
    <source>
        <dbReference type="ARBA" id="ARBA00022741"/>
    </source>
</evidence>
<proteinExistence type="inferred from homology"/>
<keyword evidence="2 5" id="KW-0547">Nucleotide-binding</keyword>
<comment type="catalytic activity">
    <reaction evidence="5">
        <text>3'-dephospho-CoA + ATP = ADP + CoA + H(+)</text>
        <dbReference type="Rhea" id="RHEA:18245"/>
        <dbReference type="ChEBI" id="CHEBI:15378"/>
        <dbReference type="ChEBI" id="CHEBI:30616"/>
        <dbReference type="ChEBI" id="CHEBI:57287"/>
        <dbReference type="ChEBI" id="CHEBI:57328"/>
        <dbReference type="ChEBI" id="CHEBI:456216"/>
        <dbReference type="EC" id="2.7.1.24"/>
    </reaction>
</comment>
<name>A0ABN4HR50_9COXI</name>
<keyword evidence="8" id="KW-1185">Reference proteome</keyword>
<evidence type="ECO:0000313" key="7">
    <source>
        <dbReference type="EMBL" id="AKQ33944.1"/>
    </source>
</evidence>
<comment type="pathway">
    <text evidence="5">Cofactor biosynthesis; coenzyme A biosynthesis; CoA from (R)-pantothenate: step 5/5.</text>
</comment>
<accession>A0ABN4HR50</accession>
<comment type="subcellular location">
    <subcellularLocation>
        <location evidence="5">Cytoplasm</location>
    </subcellularLocation>
</comment>
<comment type="similarity">
    <text evidence="1 5">Belongs to the CoaE family.</text>
</comment>
<dbReference type="NCBIfam" id="TIGR00152">
    <property type="entry name" value="dephospho-CoA kinase"/>
    <property type="match status" value="1"/>
</dbReference>
<comment type="function">
    <text evidence="5">Catalyzes the phosphorylation of the 3'-hydroxyl group of dephosphocoenzyme A to form coenzyme A.</text>
</comment>
<keyword evidence="4 5" id="KW-0173">Coenzyme A biosynthesis</keyword>
<dbReference type="Gene3D" id="3.40.50.300">
    <property type="entry name" value="P-loop containing nucleotide triphosphate hydrolases"/>
    <property type="match status" value="1"/>
</dbReference>
<dbReference type="PANTHER" id="PTHR10695:SF46">
    <property type="entry name" value="BIFUNCTIONAL COENZYME A SYNTHASE-RELATED"/>
    <property type="match status" value="1"/>
</dbReference>
<dbReference type="RefSeq" id="WP_048875620.1">
    <property type="nucleotide sequence ID" value="NZ_CP011126.1"/>
</dbReference>
<dbReference type="PANTHER" id="PTHR10695">
    <property type="entry name" value="DEPHOSPHO-COA KINASE-RELATED"/>
    <property type="match status" value="1"/>
</dbReference>
<dbReference type="EMBL" id="CP011126">
    <property type="protein sequence ID" value="AKQ33944.1"/>
    <property type="molecule type" value="Genomic_DNA"/>
</dbReference>
<feature type="binding site" evidence="5">
    <location>
        <begin position="11"/>
        <end position="16"/>
    </location>
    <ligand>
        <name>ATP</name>
        <dbReference type="ChEBI" id="CHEBI:30616"/>
    </ligand>
</feature>
<dbReference type="EC" id="2.7.1.24" evidence="5 6"/>
<keyword evidence="3 5" id="KW-0067">ATP-binding</keyword>
<dbReference type="InterPro" id="IPR027417">
    <property type="entry name" value="P-loop_NTPase"/>
</dbReference>
<dbReference type="Proteomes" id="UP000063965">
    <property type="component" value="Chromosome"/>
</dbReference>
<reference evidence="7 8" key="1">
    <citation type="journal article" date="2015" name="Genome Biol. Evol.">
        <title>Distinctive Genome Reduction Rates Revealed by Genomic Analyses of Two Coxiella-Like Endosymbionts in Ticks.</title>
        <authorList>
            <person name="Gottlieb Y."/>
            <person name="Lalzar I."/>
            <person name="Klasson L."/>
        </authorList>
    </citation>
    <scope>NUCLEOTIDE SEQUENCE [LARGE SCALE GENOMIC DNA]</scope>
    <source>
        <strain evidence="7 8">CRt</strain>
    </source>
</reference>
<dbReference type="PROSITE" id="PS51219">
    <property type="entry name" value="DPCK"/>
    <property type="match status" value="1"/>
</dbReference>
<evidence type="ECO:0000313" key="8">
    <source>
        <dbReference type="Proteomes" id="UP000063965"/>
    </source>
</evidence>
<dbReference type="Pfam" id="PF01121">
    <property type="entry name" value="CoaE"/>
    <property type="match status" value="1"/>
</dbReference>
<dbReference type="InterPro" id="IPR001977">
    <property type="entry name" value="Depp_CoAkinase"/>
</dbReference>
<evidence type="ECO:0000256" key="5">
    <source>
        <dbReference type="HAMAP-Rule" id="MF_00376"/>
    </source>
</evidence>
<evidence type="ECO:0000256" key="6">
    <source>
        <dbReference type="NCBIfam" id="TIGR00152"/>
    </source>
</evidence>
<keyword evidence="5 7" id="KW-0418">Kinase</keyword>
<dbReference type="CDD" id="cd02022">
    <property type="entry name" value="DPCK"/>
    <property type="match status" value="1"/>
</dbReference>
<keyword evidence="5" id="KW-0963">Cytoplasm</keyword>
<dbReference type="GO" id="GO:0016301">
    <property type="term" value="F:kinase activity"/>
    <property type="evidence" value="ECO:0007669"/>
    <property type="project" value="UniProtKB-KW"/>
</dbReference>
<dbReference type="HAMAP" id="MF_00376">
    <property type="entry name" value="Dephospho_CoA_kinase"/>
    <property type="match status" value="1"/>
</dbReference>
<evidence type="ECO:0000256" key="4">
    <source>
        <dbReference type="ARBA" id="ARBA00022993"/>
    </source>
</evidence>